<dbReference type="InterPro" id="IPR001650">
    <property type="entry name" value="Helicase_C-like"/>
</dbReference>
<evidence type="ECO:0000256" key="1">
    <source>
        <dbReference type="ARBA" id="ARBA00022741"/>
    </source>
</evidence>
<keyword evidence="4 7" id="KW-0067">ATP-binding</keyword>
<dbReference type="InterPro" id="IPR014014">
    <property type="entry name" value="RNA_helicase_DEAD_Q_motif"/>
</dbReference>
<evidence type="ECO:0000256" key="2">
    <source>
        <dbReference type="ARBA" id="ARBA00022801"/>
    </source>
</evidence>
<dbReference type="PROSITE" id="PS00039">
    <property type="entry name" value="DEAD_ATP_HELICASE"/>
    <property type="match status" value="1"/>
</dbReference>
<dbReference type="Gene3D" id="3.40.50.300">
    <property type="entry name" value="P-loop containing nucleotide triphosphate hydrolases"/>
    <property type="match status" value="2"/>
</dbReference>
<dbReference type="GO" id="GO:0004386">
    <property type="term" value="F:helicase activity"/>
    <property type="evidence" value="ECO:0007669"/>
    <property type="project" value="UniProtKB-KW"/>
</dbReference>
<dbReference type="PANTHER" id="PTHR47959">
    <property type="entry name" value="ATP-DEPENDENT RNA HELICASE RHLE-RELATED"/>
    <property type="match status" value="1"/>
</dbReference>
<feature type="compositionally biased region" description="Polar residues" evidence="8">
    <location>
        <begin position="405"/>
        <end position="420"/>
    </location>
</feature>
<keyword evidence="2 7" id="KW-0378">Hydrolase</keyword>
<dbReference type="EMBL" id="BAAADD010000006">
    <property type="protein sequence ID" value="GAA0575581.1"/>
    <property type="molecule type" value="Genomic_DNA"/>
</dbReference>
<dbReference type="InterPro" id="IPR000629">
    <property type="entry name" value="RNA-helicase_DEAD-box_CS"/>
</dbReference>
<dbReference type="Proteomes" id="UP001499951">
    <property type="component" value="Unassembled WGS sequence"/>
</dbReference>
<dbReference type="PROSITE" id="PS51192">
    <property type="entry name" value="HELICASE_ATP_BIND_1"/>
    <property type="match status" value="1"/>
</dbReference>
<gene>
    <name evidence="12" type="ORF">GCM10008942_25570</name>
</gene>
<evidence type="ECO:0000313" key="13">
    <source>
        <dbReference type="Proteomes" id="UP001499951"/>
    </source>
</evidence>
<feature type="domain" description="Helicase C-terminal" evidence="10">
    <location>
        <begin position="233"/>
        <end position="386"/>
    </location>
</feature>
<feature type="compositionally biased region" description="Basic residues" evidence="8">
    <location>
        <begin position="430"/>
        <end position="441"/>
    </location>
</feature>
<dbReference type="RefSeq" id="WP_166935504.1">
    <property type="nucleotide sequence ID" value="NZ_BAAADD010000006.1"/>
</dbReference>
<keyword evidence="13" id="KW-1185">Reference proteome</keyword>
<feature type="region of interest" description="Disordered" evidence="8">
    <location>
        <begin position="373"/>
        <end position="441"/>
    </location>
</feature>
<sequence>MTEANFKAFGFPNTILSALDDAGYTTPTPIQAAAIPEILKGRDVLALAQTGTGKTAAFALPMMALLMRQHGTRVPKSTKALILAPTRELAIQIFENIRTYSRHSHVRAVVTVGGVSIGPQKKALEAGVDILIATPGRLLDHMNQRTVRLDGVTHLVLDEADRMLDMGFIRDIRKIEAALPKQRHSMMFSATMPADVEELGRFLLHQPHRIDLSPPQRTAENIAQRVYFVPAGDKRTLLVKLLQDKSLSRVIVFTRMKHVANRVAEALEKSGIAADAIHGNKSQNARQRALASFKSGDVRVLVATDIAARGIDIDDVSHVINFDLPNEPESYVHRIGRTARAGSSGVAISFCDGSETAFLRDIERLTKQKIAVAAGEPLPPEPKQERDYAKKRPFRGKPHGAPSKGGQNRSGENRSGQSRSEQNKGGHGQRQGRRREKYAAA</sequence>
<protein>
    <submittedName>
        <fullName evidence="12">DEAD/DEAH box helicase</fullName>
    </submittedName>
</protein>
<dbReference type="SMART" id="SM00487">
    <property type="entry name" value="DEXDc"/>
    <property type="match status" value="1"/>
</dbReference>
<dbReference type="Pfam" id="PF00270">
    <property type="entry name" value="DEAD"/>
    <property type="match status" value="1"/>
</dbReference>
<dbReference type="Pfam" id="PF00271">
    <property type="entry name" value="Helicase_C"/>
    <property type="match status" value="1"/>
</dbReference>
<comment type="similarity">
    <text evidence="5 7">Belongs to the DEAD box helicase family.</text>
</comment>
<evidence type="ECO:0000256" key="4">
    <source>
        <dbReference type="ARBA" id="ARBA00022840"/>
    </source>
</evidence>
<dbReference type="InterPro" id="IPR011545">
    <property type="entry name" value="DEAD/DEAH_box_helicase_dom"/>
</dbReference>
<evidence type="ECO:0000256" key="6">
    <source>
        <dbReference type="PROSITE-ProRule" id="PRU00552"/>
    </source>
</evidence>
<proteinExistence type="inferred from homology"/>
<feature type="short sequence motif" description="Q motif" evidence="6">
    <location>
        <begin position="4"/>
        <end position="32"/>
    </location>
</feature>
<feature type="domain" description="DEAD-box RNA helicase Q" evidence="11">
    <location>
        <begin position="4"/>
        <end position="32"/>
    </location>
</feature>
<dbReference type="InterPro" id="IPR050079">
    <property type="entry name" value="DEAD_box_RNA_helicase"/>
</dbReference>
<comment type="caution">
    <text evidence="12">The sequence shown here is derived from an EMBL/GenBank/DDBJ whole genome shotgun (WGS) entry which is preliminary data.</text>
</comment>
<dbReference type="InterPro" id="IPR044742">
    <property type="entry name" value="DEAD/DEAH_RhlB"/>
</dbReference>
<keyword evidence="3 7" id="KW-0347">Helicase</keyword>
<evidence type="ECO:0000256" key="7">
    <source>
        <dbReference type="RuleBase" id="RU000492"/>
    </source>
</evidence>
<dbReference type="CDD" id="cd00268">
    <property type="entry name" value="DEADc"/>
    <property type="match status" value="1"/>
</dbReference>
<evidence type="ECO:0000256" key="3">
    <source>
        <dbReference type="ARBA" id="ARBA00022806"/>
    </source>
</evidence>
<dbReference type="PANTHER" id="PTHR47959:SF13">
    <property type="entry name" value="ATP-DEPENDENT RNA HELICASE RHLE"/>
    <property type="match status" value="1"/>
</dbReference>
<dbReference type="CDD" id="cd18787">
    <property type="entry name" value="SF2_C_DEAD"/>
    <property type="match status" value="1"/>
</dbReference>
<name>A0ABP3PYR6_9PROT</name>
<evidence type="ECO:0000313" key="12">
    <source>
        <dbReference type="EMBL" id="GAA0575581.1"/>
    </source>
</evidence>
<evidence type="ECO:0000259" key="9">
    <source>
        <dbReference type="PROSITE" id="PS51192"/>
    </source>
</evidence>
<dbReference type="InterPro" id="IPR014001">
    <property type="entry name" value="Helicase_ATP-bd"/>
</dbReference>
<evidence type="ECO:0000256" key="5">
    <source>
        <dbReference type="ARBA" id="ARBA00038437"/>
    </source>
</evidence>
<evidence type="ECO:0000256" key="8">
    <source>
        <dbReference type="SAM" id="MobiDB-lite"/>
    </source>
</evidence>
<dbReference type="SUPFAM" id="SSF52540">
    <property type="entry name" value="P-loop containing nucleoside triphosphate hydrolases"/>
    <property type="match status" value="1"/>
</dbReference>
<dbReference type="PROSITE" id="PS51195">
    <property type="entry name" value="Q_MOTIF"/>
    <property type="match status" value="1"/>
</dbReference>
<accession>A0ABP3PYR6</accession>
<evidence type="ECO:0000259" key="11">
    <source>
        <dbReference type="PROSITE" id="PS51195"/>
    </source>
</evidence>
<dbReference type="InterPro" id="IPR027417">
    <property type="entry name" value="P-loop_NTPase"/>
</dbReference>
<feature type="domain" description="Helicase ATP-binding" evidence="9">
    <location>
        <begin position="35"/>
        <end position="210"/>
    </location>
</feature>
<keyword evidence="1 7" id="KW-0547">Nucleotide-binding</keyword>
<reference evidence="13" key="1">
    <citation type="journal article" date="2019" name="Int. J. Syst. Evol. Microbiol.">
        <title>The Global Catalogue of Microorganisms (GCM) 10K type strain sequencing project: providing services to taxonomists for standard genome sequencing and annotation.</title>
        <authorList>
            <consortium name="The Broad Institute Genomics Platform"/>
            <consortium name="The Broad Institute Genome Sequencing Center for Infectious Disease"/>
            <person name="Wu L."/>
            <person name="Ma J."/>
        </authorList>
    </citation>
    <scope>NUCLEOTIDE SEQUENCE [LARGE SCALE GENOMIC DNA]</scope>
    <source>
        <strain evidence="13">JCM 15089</strain>
    </source>
</reference>
<dbReference type="PROSITE" id="PS51194">
    <property type="entry name" value="HELICASE_CTER"/>
    <property type="match status" value="1"/>
</dbReference>
<dbReference type="SMART" id="SM00490">
    <property type="entry name" value="HELICc"/>
    <property type="match status" value="1"/>
</dbReference>
<evidence type="ECO:0000259" key="10">
    <source>
        <dbReference type="PROSITE" id="PS51194"/>
    </source>
</evidence>
<organism evidence="12 13">
    <name type="scientific">Rhizomicrobium electricum</name>
    <dbReference type="NCBI Taxonomy" id="480070"/>
    <lineage>
        <taxon>Bacteria</taxon>
        <taxon>Pseudomonadati</taxon>
        <taxon>Pseudomonadota</taxon>
        <taxon>Alphaproteobacteria</taxon>
        <taxon>Micropepsales</taxon>
        <taxon>Micropepsaceae</taxon>
        <taxon>Rhizomicrobium</taxon>
    </lineage>
</organism>